<organism evidence="1 2">
    <name type="scientific">Helianthus annuus</name>
    <name type="common">Common sunflower</name>
    <dbReference type="NCBI Taxonomy" id="4232"/>
    <lineage>
        <taxon>Eukaryota</taxon>
        <taxon>Viridiplantae</taxon>
        <taxon>Streptophyta</taxon>
        <taxon>Embryophyta</taxon>
        <taxon>Tracheophyta</taxon>
        <taxon>Spermatophyta</taxon>
        <taxon>Magnoliopsida</taxon>
        <taxon>eudicotyledons</taxon>
        <taxon>Gunneridae</taxon>
        <taxon>Pentapetalae</taxon>
        <taxon>asterids</taxon>
        <taxon>campanulids</taxon>
        <taxon>Asterales</taxon>
        <taxon>Asteraceae</taxon>
        <taxon>Asteroideae</taxon>
        <taxon>Heliantheae alliance</taxon>
        <taxon>Heliantheae</taxon>
        <taxon>Helianthus</taxon>
    </lineage>
</organism>
<sequence>MMILRRSRTRILWLCFVGLPIFNTGFVIIPCKGQVHSSTSS</sequence>
<evidence type="ECO:0000313" key="1">
    <source>
        <dbReference type="EMBL" id="KAF5773564.1"/>
    </source>
</evidence>
<reference evidence="1" key="1">
    <citation type="journal article" date="2017" name="Nature">
        <title>The sunflower genome provides insights into oil metabolism, flowering and Asterid evolution.</title>
        <authorList>
            <person name="Badouin H."/>
            <person name="Gouzy J."/>
            <person name="Grassa C.J."/>
            <person name="Murat F."/>
            <person name="Staton S.E."/>
            <person name="Cottret L."/>
            <person name="Lelandais-Briere C."/>
            <person name="Owens G.L."/>
            <person name="Carrere S."/>
            <person name="Mayjonade B."/>
            <person name="Legrand L."/>
            <person name="Gill N."/>
            <person name="Kane N.C."/>
            <person name="Bowers J.E."/>
            <person name="Hubner S."/>
            <person name="Bellec A."/>
            <person name="Berard A."/>
            <person name="Berges H."/>
            <person name="Blanchet N."/>
            <person name="Boniface M.C."/>
            <person name="Brunel D."/>
            <person name="Catrice O."/>
            <person name="Chaidir N."/>
            <person name="Claudel C."/>
            <person name="Donnadieu C."/>
            <person name="Faraut T."/>
            <person name="Fievet G."/>
            <person name="Helmstetter N."/>
            <person name="King M."/>
            <person name="Knapp S.J."/>
            <person name="Lai Z."/>
            <person name="Le Paslier M.C."/>
            <person name="Lippi Y."/>
            <person name="Lorenzon L."/>
            <person name="Mandel J.R."/>
            <person name="Marage G."/>
            <person name="Marchand G."/>
            <person name="Marquand E."/>
            <person name="Bret-Mestries E."/>
            <person name="Morien E."/>
            <person name="Nambeesan S."/>
            <person name="Nguyen T."/>
            <person name="Pegot-Espagnet P."/>
            <person name="Pouilly N."/>
            <person name="Raftis F."/>
            <person name="Sallet E."/>
            <person name="Schiex T."/>
            <person name="Thomas J."/>
            <person name="Vandecasteele C."/>
            <person name="Vares D."/>
            <person name="Vear F."/>
            <person name="Vautrin S."/>
            <person name="Crespi M."/>
            <person name="Mangin B."/>
            <person name="Burke J.M."/>
            <person name="Salse J."/>
            <person name="Munos S."/>
            <person name="Vincourt P."/>
            <person name="Rieseberg L.H."/>
            <person name="Langlade N.B."/>
        </authorList>
    </citation>
    <scope>NUCLEOTIDE SEQUENCE</scope>
    <source>
        <tissue evidence="1">Leaves</tissue>
    </source>
</reference>
<dbReference type="AlphaFoldDB" id="A0A9K3EI95"/>
<gene>
    <name evidence="1" type="ORF">HanXRQr2_Chr13g0589971</name>
</gene>
<proteinExistence type="predicted"/>
<comment type="caution">
    <text evidence="1">The sequence shown here is derived from an EMBL/GenBank/DDBJ whole genome shotgun (WGS) entry which is preliminary data.</text>
</comment>
<protein>
    <submittedName>
        <fullName evidence="1">Uncharacterized protein</fullName>
    </submittedName>
</protein>
<dbReference type="Gramene" id="mRNA:HanXRQr2_Chr13g0589971">
    <property type="protein sequence ID" value="mRNA:HanXRQr2_Chr13g0589971"/>
    <property type="gene ID" value="HanXRQr2_Chr13g0589971"/>
</dbReference>
<reference evidence="1" key="2">
    <citation type="submission" date="2020-06" db="EMBL/GenBank/DDBJ databases">
        <title>Helianthus annuus Genome sequencing and assembly Release 2.</title>
        <authorList>
            <person name="Gouzy J."/>
            <person name="Langlade N."/>
            <person name="Munos S."/>
        </authorList>
    </citation>
    <scope>NUCLEOTIDE SEQUENCE</scope>
    <source>
        <tissue evidence="1">Leaves</tissue>
    </source>
</reference>
<dbReference type="EMBL" id="MNCJ02000328">
    <property type="protein sequence ID" value="KAF5773564.1"/>
    <property type="molecule type" value="Genomic_DNA"/>
</dbReference>
<evidence type="ECO:0000313" key="2">
    <source>
        <dbReference type="Proteomes" id="UP000215914"/>
    </source>
</evidence>
<dbReference type="Proteomes" id="UP000215914">
    <property type="component" value="Unassembled WGS sequence"/>
</dbReference>
<name>A0A9K3EI95_HELAN</name>
<accession>A0A9K3EI95</accession>
<keyword evidence="2" id="KW-1185">Reference proteome</keyword>